<protein>
    <submittedName>
        <fullName evidence="1">Uncharacterized protein</fullName>
    </submittedName>
</protein>
<name>A0ABS8S2U4_DATST</name>
<evidence type="ECO:0000313" key="2">
    <source>
        <dbReference type="Proteomes" id="UP000823775"/>
    </source>
</evidence>
<keyword evidence="2" id="KW-1185">Reference proteome</keyword>
<proteinExistence type="predicted"/>
<gene>
    <name evidence="1" type="ORF">HAX54_015281</name>
</gene>
<organism evidence="1 2">
    <name type="scientific">Datura stramonium</name>
    <name type="common">Jimsonweed</name>
    <name type="synonym">Common thornapple</name>
    <dbReference type="NCBI Taxonomy" id="4076"/>
    <lineage>
        <taxon>Eukaryota</taxon>
        <taxon>Viridiplantae</taxon>
        <taxon>Streptophyta</taxon>
        <taxon>Embryophyta</taxon>
        <taxon>Tracheophyta</taxon>
        <taxon>Spermatophyta</taxon>
        <taxon>Magnoliopsida</taxon>
        <taxon>eudicotyledons</taxon>
        <taxon>Gunneridae</taxon>
        <taxon>Pentapetalae</taxon>
        <taxon>asterids</taxon>
        <taxon>lamiids</taxon>
        <taxon>Solanales</taxon>
        <taxon>Solanaceae</taxon>
        <taxon>Solanoideae</taxon>
        <taxon>Datureae</taxon>
        <taxon>Datura</taxon>
    </lineage>
</organism>
<dbReference type="EMBL" id="JACEIK010000197">
    <property type="protein sequence ID" value="MCD7452169.1"/>
    <property type="molecule type" value="Genomic_DNA"/>
</dbReference>
<accession>A0ABS8S2U4</accession>
<reference evidence="1 2" key="1">
    <citation type="journal article" date="2021" name="BMC Genomics">
        <title>Datura genome reveals duplications of psychoactive alkaloid biosynthetic genes and high mutation rate following tissue culture.</title>
        <authorList>
            <person name="Rajewski A."/>
            <person name="Carter-House D."/>
            <person name="Stajich J."/>
            <person name="Litt A."/>
        </authorList>
    </citation>
    <scope>NUCLEOTIDE SEQUENCE [LARGE SCALE GENOMIC DNA]</scope>
    <source>
        <strain evidence="1">AR-01</strain>
    </source>
</reference>
<feature type="non-terminal residue" evidence="1">
    <location>
        <position position="1"/>
    </location>
</feature>
<evidence type="ECO:0000313" key="1">
    <source>
        <dbReference type="EMBL" id="MCD7452169.1"/>
    </source>
</evidence>
<dbReference type="Proteomes" id="UP000823775">
    <property type="component" value="Unassembled WGS sequence"/>
</dbReference>
<sequence length="59" mass="6480">VTGKGREQMSTSLCSYLGNFENEVGSLSESALYPNQCIQTPSKVQDQVLPCLQVKKCEL</sequence>
<comment type="caution">
    <text evidence="1">The sequence shown here is derived from an EMBL/GenBank/DDBJ whole genome shotgun (WGS) entry which is preliminary data.</text>
</comment>